<comment type="caution">
    <text evidence="1">The sequence shown here is derived from an EMBL/GenBank/DDBJ whole genome shotgun (WGS) entry which is preliminary data.</text>
</comment>
<evidence type="ECO:0000313" key="1">
    <source>
        <dbReference type="EMBL" id="GIY81579.1"/>
    </source>
</evidence>
<dbReference type="Proteomes" id="UP001054837">
    <property type="component" value="Unassembled WGS sequence"/>
</dbReference>
<dbReference type="EMBL" id="BPLQ01014644">
    <property type="protein sequence ID" value="GIY81579.1"/>
    <property type="molecule type" value="Genomic_DNA"/>
</dbReference>
<reference evidence="1 2" key="1">
    <citation type="submission" date="2021-06" db="EMBL/GenBank/DDBJ databases">
        <title>Caerostris darwini draft genome.</title>
        <authorList>
            <person name="Kono N."/>
            <person name="Arakawa K."/>
        </authorList>
    </citation>
    <scope>NUCLEOTIDE SEQUENCE [LARGE SCALE GENOMIC DNA]</scope>
</reference>
<protein>
    <submittedName>
        <fullName evidence="1">Uncharacterized protein</fullName>
    </submittedName>
</protein>
<gene>
    <name evidence="1" type="ORF">CDAR_367341</name>
</gene>
<name>A0AAV4WHA4_9ARAC</name>
<proteinExistence type="predicted"/>
<evidence type="ECO:0000313" key="2">
    <source>
        <dbReference type="Proteomes" id="UP001054837"/>
    </source>
</evidence>
<accession>A0AAV4WHA4</accession>
<keyword evidence="2" id="KW-1185">Reference proteome</keyword>
<organism evidence="1 2">
    <name type="scientific">Caerostris darwini</name>
    <dbReference type="NCBI Taxonomy" id="1538125"/>
    <lineage>
        <taxon>Eukaryota</taxon>
        <taxon>Metazoa</taxon>
        <taxon>Ecdysozoa</taxon>
        <taxon>Arthropoda</taxon>
        <taxon>Chelicerata</taxon>
        <taxon>Arachnida</taxon>
        <taxon>Araneae</taxon>
        <taxon>Araneomorphae</taxon>
        <taxon>Entelegynae</taxon>
        <taxon>Araneoidea</taxon>
        <taxon>Araneidae</taxon>
        <taxon>Caerostris</taxon>
    </lineage>
</organism>
<dbReference type="AlphaFoldDB" id="A0AAV4WHA4"/>
<sequence>MITFSCIHPTGHLTSLPHIFETADIYSVISHHTEQWLDNAADDSYRQILGQEQIEGDALQCGERKNKECEEVHFIISFIPAYKKINK</sequence>